<gene>
    <name evidence="5 7" type="primary">coaE</name>
    <name evidence="7" type="ORF">BWY41_00268</name>
</gene>
<dbReference type="CDD" id="cd02022">
    <property type="entry name" value="DPCK"/>
    <property type="match status" value="1"/>
</dbReference>
<evidence type="ECO:0000256" key="4">
    <source>
        <dbReference type="ARBA" id="ARBA00022993"/>
    </source>
</evidence>
<sequence length="211" mass="23756">MIKIKRSVPIIGVGGATGSGKSSVAHSFSTHNAMIIDLDRLSHDLSQKGRRLWKAVVLAFGSGFLNQKGELQRKKLGRVIFKSWRLLFLLNRISHPIFKNEIKKIILHQPPSAMIVIDGAILFEAGLIPLVDCLIFVEAPEEQRSVRLSQKGLSPDDIRSRMKSQKFISCLRRRSHIIIENSATPEDLQQKINFVCQLPIEKLIQSDRKTG</sequence>
<dbReference type="HAMAP" id="MF_00376">
    <property type="entry name" value="Dephospho_CoA_kinase"/>
    <property type="match status" value="1"/>
</dbReference>
<keyword evidence="3 5" id="KW-0067">ATP-binding</keyword>
<evidence type="ECO:0000256" key="2">
    <source>
        <dbReference type="ARBA" id="ARBA00022741"/>
    </source>
</evidence>
<comment type="function">
    <text evidence="5">Catalyzes the phosphorylation of the 3'-hydroxyl group of dephosphocoenzyme A to form coenzyme A.</text>
</comment>
<dbReference type="GO" id="GO:0005737">
    <property type="term" value="C:cytoplasm"/>
    <property type="evidence" value="ECO:0007669"/>
    <property type="project" value="UniProtKB-SubCell"/>
</dbReference>
<dbReference type="InterPro" id="IPR001977">
    <property type="entry name" value="Depp_CoAkinase"/>
</dbReference>
<organism evidence="7">
    <name type="scientific">Candidatus Atribacter allofermentans</name>
    <dbReference type="NCBI Taxonomy" id="1852833"/>
    <lineage>
        <taxon>Bacteria</taxon>
        <taxon>Pseudomonadati</taxon>
        <taxon>Atribacterota</taxon>
        <taxon>Atribacteria</taxon>
        <taxon>Atribacterales</taxon>
        <taxon>Atribacteraceae</taxon>
        <taxon>Atribacter</taxon>
    </lineage>
</organism>
<comment type="pathway">
    <text evidence="5">Cofactor biosynthesis; coenzyme A biosynthesis; CoA from (R)-pantothenate: step 5/5.</text>
</comment>
<comment type="subcellular location">
    <subcellularLocation>
        <location evidence="5">Cytoplasm</location>
    </subcellularLocation>
</comment>
<dbReference type="EMBL" id="MWBQ01000021">
    <property type="protein sequence ID" value="OQA61317.1"/>
    <property type="molecule type" value="Genomic_DNA"/>
</dbReference>
<dbReference type="PANTHER" id="PTHR10695:SF46">
    <property type="entry name" value="BIFUNCTIONAL COENZYME A SYNTHASE-RELATED"/>
    <property type="match status" value="1"/>
</dbReference>
<dbReference type="PROSITE" id="PS51219">
    <property type="entry name" value="DPCK"/>
    <property type="match status" value="1"/>
</dbReference>
<keyword evidence="2 5" id="KW-0547">Nucleotide-binding</keyword>
<keyword evidence="5 7" id="KW-0418">Kinase</keyword>
<feature type="binding site" evidence="5">
    <location>
        <begin position="18"/>
        <end position="23"/>
    </location>
    <ligand>
        <name>ATP</name>
        <dbReference type="ChEBI" id="CHEBI:30616"/>
    </ligand>
</feature>
<comment type="caution">
    <text evidence="7">The sequence shown here is derived from an EMBL/GenBank/DDBJ whole genome shotgun (WGS) entry which is preliminary data.</text>
</comment>
<protein>
    <recommendedName>
        <fullName evidence="5 6">Dephospho-CoA kinase</fullName>
        <ecNumber evidence="5 6">2.7.1.24</ecNumber>
    </recommendedName>
    <alternativeName>
        <fullName evidence="5">Dephosphocoenzyme A kinase</fullName>
    </alternativeName>
</protein>
<dbReference type="Proteomes" id="UP000485569">
    <property type="component" value="Unassembled WGS sequence"/>
</dbReference>
<evidence type="ECO:0000256" key="5">
    <source>
        <dbReference type="HAMAP-Rule" id="MF_00376"/>
    </source>
</evidence>
<dbReference type="GO" id="GO:0015937">
    <property type="term" value="P:coenzyme A biosynthetic process"/>
    <property type="evidence" value="ECO:0007669"/>
    <property type="project" value="UniProtKB-UniRule"/>
</dbReference>
<accession>A0A1V5T3I2</accession>
<evidence type="ECO:0000313" key="7">
    <source>
        <dbReference type="EMBL" id="OQA61317.1"/>
    </source>
</evidence>
<evidence type="ECO:0000256" key="1">
    <source>
        <dbReference type="ARBA" id="ARBA00009018"/>
    </source>
</evidence>
<dbReference type="SUPFAM" id="SSF52540">
    <property type="entry name" value="P-loop containing nucleoside triphosphate hydrolases"/>
    <property type="match status" value="1"/>
</dbReference>
<keyword evidence="5 7" id="KW-0808">Transferase</keyword>
<keyword evidence="5" id="KW-0963">Cytoplasm</keyword>
<dbReference type="InterPro" id="IPR027417">
    <property type="entry name" value="P-loop_NTPase"/>
</dbReference>
<dbReference type="UniPathway" id="UPA00241">
    <property type="reaction ID" value="UER00356"/>
</dbReference>
<dbReference type="GO" id="GO:0004140">
    <property type="term" value="F:dephospho-CoA kinase activity"/>
    <property type="evidence" value="ECO:0007669"/>
    <property type="project" value="UniProtKB-UniRule"/>
</dbReference>
<reference evidence="7" key="1">
    <citation type="submission" date="2017-02" db="EMBL/GenBank/DDBJ databases">
        <title>Delving into the versatile metabolic prowess of the omnipresent phylum Bacteroidetes.</title>
        <authorList>
            <person name="Nobu M.K."/>
            <person name="Mei R."/>
            <person name="Narihiro T."/>
            <person name="Kuroda K."/>
            <person name="Liu W.-T."/>
        </authorList>
    </citation>
    <scope>NUCLEOTIDE SEQUENCE</scope>
    <source>
        <strain evidence="7">ADurb.Bin276</strain>
    </source>
</reference>
<dbReference type="NCBIfam" id="TIGR00152">
    <property type="entry name" value="dephospho-CoA kinase"/>
    <property type="match status" value="1"/>
</dbReference>
<dbReference type="Gene3D" id="3.40.50.300">
    <property type="entry name" value="P-loop containing nucleotide triphosphate hydrolases"/>
    <property type="match status" value="1"/>
</dbReference>
<dbReference type="Pfam" id="PF01121">
    <property type="entry name" value="CoaE"/>
    <property type="match status" value="1"/>
</dbReference>
<dbReference type="PANTHER" id="PTHR10695">
    <property type="entry name" value="DEPHOSPHO-COA KINASE-RELATED"/>
    <property type="match status" value="1"/>
</dbReference>
<evidence type="ECO:0000256" key="6">
    <source>
        <dbReference type="NCBIfam" id="TIGR00152"/>
    </source>
</evidence>
<dbReference type="GO" id="GO:0005524">
    <property type="term" value="F:ATP binding"/>
    <property type="evidence" value="ECO:0007669"/>
    <property type="project" value="UniProtKB-UniRule"/>
</dbReference>
<dbReference type="EC" id="2.7.1.24" evidence="5 6"/>
<proteinExistence type="inferred from homology"/>
<comment type="similarity">
    <text evidence="1 5">Belongs to the CoaE family.</text>
</comment>
<evidence type="ECO:0000256" key="3">
    <source>
        <dbReference type="ARBA" id="ARBA00022840"/>
    </source>
</evidence>
<keyword evidence="4 5" id="KW-0173">Coenzyme A biosynthesis</keyword>
<name>A0A1V5T3I2_9BACT</name>
<dbReference type="AlphaFoldDB" id="A0A1V5T3I2"/>
<comment type="catalytic activity">
    <reaction evidence="5">
        <text>3'-dephospho-CoA + ATP = ADP + CoA + H(+)</text>
        <dbReference type="Rhea" id="RHEA:18245"/>
        <dbReference type="ChEBI" id="CHEBI:15378"/>
        <dbReference type="ChEBI" id="CHEBI:30616"/>
        <dbReference type="ChEBI" id="CHEBI:57287"/>
        <dbReference type="ChEBI" id="CHEBI:57328"/>
        <dbReference type="ChEBI" id="CHEBI:456216"/>
        <dbReference type="EC" id="2.7.1.24"/>
    </reaction>
</comment>